<dbReference type="SUPFAM" id="SSF49464">
    <property type="entry name" value="Carboxypeptidase regulatory domain-like"/>
    <property type="match status" value="1"/>
</dbReference>
<dbReference type="SUPFAM" id="SSF56935">
    <property type="entry name" value="Porins"/>
    <property type="match status" value="1"/>
</dbReference>
<sequence length="838" mass="95653">MNKRDRITVLLVFLFFPFFVFSQTDGEEMLLKDVISELHQHYGYRFTYANDVVEGVQVESMPDDLTFEETIEFLRKETNLDFQFLEANFIAIYRKDLSFTICGYLFDSETNEVLKSATINTSHNYTTTDSLGYFKLKVEESDSDILIRHLGYENSIIPIGMFRKNNNCLNLFMAPFSYTLSEITLSGVISKGISKMADGSFSINFSDLGILPGLVETDVLQTVQALPGIQSINETVSDINIRGGTNDQNLLLWDGIRMYQSGHFFGLISMFNPSITSNVSVIKNGTSAEYTGGVSGTIAMKTNSNVNHKLTGSAGSNFISSDVFVDTPLGEKSSIQIAGRKAINELFETPTYSRYFDRILQNTEVISHSENIINSNIGFDFYDTSLRWLYAISDNDHLRVNFINAHNELLFHKDGIINQVGESKENSLIQNSIAGSIYYKRNWSPKFWSTIQAYETDYMLKAVNFNLSQSQRLLQENKVSETSVKFDTRYRYNSRIVLLGGYHFIENGTTNTTDIDQPKLKQIRREVIREHGLYSQISYASENQKTYLKVGARYGYIAKFKKHLLEPRLSLNYKLTRHLDLNLRGEAKHQNTSQIINFQTDFLGVEKRRWQLANNAGIPVVASKQVSFGLNYNNQGWLVSAEGYWKEVEGITSQSQGFLNQYIYEKETGSYEIKGLELLLNRRDEKFSNWLSYTYAVNEYTFKEFREVSFPNNLDIRHAVTFGTSYTAGNLKVSAGINWFTGNPTTRPIVGNEVIDGAINYETANSSNLDNYLRIDFSAIYNFIIYQDIKAELGVSVWNSTNEQNVLYNYYTVQNNRPLEIKQNALGVTPNLTFRVKL</sequence>
<evidence type="ECO:0000259" key="1">
    <source>
        <dbReference type="Pfam" id="PF07715"/>
    </source>
</evidence>
<dbReference type="AlphaFoldDB" id="A0A4R6H5H8"/>
<evidence type="ECO:0000313" key="2">
    <source>
        <dbReference type="EMBL" id="TDO03194.1"/>
    </source>
</evidence>
<proteinExistence type="predicted"/>
<dbReference type="Gene3D" id="2.170.130.10">
    <property type="entry name" value="TonB-dependent receptor, plug domain"/>
    <property type="match status" value="1"/>
</dbReference>
<dbReference type="InterPro" id="IPR037066">
    <property type="entry name" value="Plug_dom_sf"/>
</dbReference>
<keyword evidence="2" id="KW-0675">Receptor</keyword>
<reference evidence="2 3" key="1">
    <citation type="submission" date="2019-03" db="EMBL/GenBank/DDBJ databases">
        <title>Freshwater and sediment microbial communities from various areas in North America, analyzing microbe dynamics in response to fracking.</title>
        <authorList>
            <person name="Lamendella R."/>
        </authorList>
    </citation>
    <scope>NUCLEOTIDE SEQUENCE [LARGE SCALE GENOMIC DNA]</scope>
    <source>
        <strain evidence="2 3">114D</strain>
    </source>
</reference>
<gene>
    <name evidence="2" type="ORF">DET52_103135</name>
</gene>
<dbReference type="OrthoDB" id="9803050at2"/>
<accession>A0A4R6H5H8</accession>
<feature type="domain" description="TonB-dependent receptor plug" evidence="1">
    <location>
        <begin position="217"/>
        <end position="295"/>
    </location>
</feature>
<dbReference type="EMBL" id="SNWI01000003">
    <property type="protein sequence ID" value="TDO03194.1"/>
    <property type="molecule type" value="Genomic_DNA"/>
</dbReference>
<dbReference type="InterPro" id="IPR012910">
    <property type="entry name" value="Plug_dom"/>
</dbReference>
<protein>
    <submittedName>
        <fullName evidence="2">Outer membrane receptor for ferrienterochelin and colicin</fullName>
    </submittedName>
</protein>
<organism evidence="2 3">
    <name type="scientific">Sunxiuqinia elliptica</name>
    <dbReference type="NCBI Taxonomy" id="655355"/>
    <lineage>
        <taxon>Bacteria</taxon>
        <taxon>Pseudomonadati</taxon>
        <taxon>Bacteroidota</taxon>
        <taxon>Bacteroidia</taxon>
        <taxon>Marinilabiliales</taxon>
        <taxon>Prolixibacteraceae</taxon>
        <taxon>Sunxiuqinia</taxon>
    </lineage>
</organism>
<dbReference type="Proteomes" id="UP000294848">
    <property type="component" value="Unassembled WGS sequence"/>
</dbReference>
<comment type="caution">
    <text evidence="2">The sequence shown here is derived from an EMBL/GenBank/DDBJ whole genome shotgun (WGS) entry which is preliminary data.</text>
</comment>
<name>A0A4R6H5H8_9BACT</name>
<dbReference type="RefSeq" id="WP_133464569.1">
    <property type="nucleotide sequence ID" value="NZ_SNWI01000003.1"/>
</dbReference>
<dbReference type="Pfam" id="PF07715">
    <property type="entry name" value="Plug"/>
    <property type="match status" value="1"/>
</dbReference>
<evidence type="ECO:0000313" key="3">
    <source>
        <dbReference type="Proteomes" id="UP000294848"/>
    </source>
</evidence>
<dbReference type="InterPro" id="IPR008969">
    <property type="entry name" value="CarboxyPept-like_regulatory"/>
</dbReference>